<accession>A0ABT6NX22</accession>
<comment type="caution">
    <text evidence="1">The sequence shown here is derived from an EMBL/GenBank/DDBJ whole genome shotgun (WGS) entry which is preliminary data.</text>
</comment>
<proteinExistence type="predicted"/>
<keyword evidence="2" id="KW-1185">Reference proteome</keyword>
<sequence>MRILGRGAQLVVLAAALGGCTAEVGPEGEEAVGEAESAVIKDNALNLNALNLNALNLNALNLNALNLNALDPSSFTAIRNADANGDLAREFVKYAVSCALQAGQTFEFSWHDAQDVEHAESYPGVLGLAPYWHTGPLDLTGQRMVSACLAGLTNFYGTHVTISMRSPEAPLKVVDPNELLTYPNIEGAFWGNLWDEDGSYLHSCYNSATVAHSRSKYRACAAGHLNPDNSVVECGIIDIVGPCDTVCEPVNGETGAYPSCIRKPDQDPAMTEHIITTALP</sequence>
<gene>
    <name evidence="1" type="ORF">QHF89_25605</name>
</gene>
<evidence type="ECO:0008006" key="3">
    <source>
        <dbReference type="Google" id="ProtNLM"/>
    </source>
</evidence>
<dbReference type="PROSITE" id="PS51257">
    <property type="entry name" value="PROKAR_LIPOPROTEIN"/>
    <property type="match status" value="1"/>
</dbReference>
<dbReference type="Proteomes" id="UP001160301">
    <property type="component" value="Unassembled WGS sequence"/>
</dbReference>
<protein>
    <recommendedName>
        <fullName evidence="3">Pentapeptide repeat-containing protein</fullName>
    </recommendedName>
</protein>
<evidence type="ECO:0000313" key="2">
    <source>
        <dbReference type="Proteomes" id="UP001160301"/>
    </source>
</evidence>
<dbReference type="EMBL" id="JARZHI010000024">
    <property type="protein sequence ID" value="MDI1432900.1"/>
    <property type="molecule type" value="Genomic_DNA"/>
</dbReference>
<name>A0ABT6NX22_9BACT</name>
<organism evidence="1 2">
    <name type="scientific">Polyangium sorediatum</name>
    <dbReference type="NCBI Taxonomy" id="889274"/>
    <lineage>
        <taxon>Bacteria</taxon>
        <taxon>Pseudomonadati</taxon>
        <taxon>Myxococcota</taxon>
        <taxon>Polyangia</taxon>
        <taxon>Polyangiales</taxon>
        <taxon>Polyangiaceae</taxon>
        <taxon>Polyangium</taxon>
    </lineage>
</organism>
<reference evidence="1 2" key="1">
    <citation type="submission" date="2023-04" db="EMBL/GenBank/DDBJ databases">
        <title>The genome sequence of Polyangium sorediatum DSM14670.</title>
        <authorList>
            <person name="Zhang X."/>
        </authorList>
    </citation>
    <scope>NUCLEOTIDE SEQUENCE [LARGE SCALE GENOMIC DNA]</scope>
    <source>
        <strain evidence="1 2">DSM 14670</strain>
    </source>
</reference>
<evidence type="ECO:0000313" key="1">
    <source>
        <dbReference type="EMBL" id="MDI1432900.1"/>
    </source>
</evidence>